<dbReference type="Proteomes" id="UP000193411">
    <property type="component" value="Unassembled WGS sequence"/>
</dbReference>
<dbReference type="AlphaFoldDB" id="A0A1Y2HBZ5"/>
<comment type="caution">
    <text evidence="2">The sequence shown here is derived from an EMBL/GenBank/DDBJ whole genome shotgun (WGS) entry which is preliminary data.</text>
</comment>
<gene>
    <name evidence="2" type="ORF">BCR44DRAFT_47967</name>
</gene>
<accession>A0A1Y2HBZ5</accession>
<evidence type="ECO:0000256" key="1">
    <source>
        <dbReference type="SAM" id="Phobius"/>
    </source>
</evidence>
<keyword evidence="1" id="KW-0472">Membrane</keyword>
<sequence>MYRTQVGYRLACLVWKEDKVDRFVEKSRFTGKMVFGGATVIGLGYISYKSFRAVVWVVDKVSGRKRGSVLEPKREIED</sequence>
<proteinExistence type="predicted"/>
<organism evidence="2 3">
    <name type="scientific">Catenaria anguillulae PL171</name>
    <dbReference type="NCBI Taxonomy" id="765915"/>
    <lineage>
        <taxon>Eukaryota</taxon>
        <taxon>Fungi</taxon>
        <taxon>Fungi incertae sedis</taxon>
        <taxon>Blastocladiomycota</taxon>
        <taxon>Blastocladiomycetes</taxon>
        <taxon>Blastocladiales</taxon>
        <taxon>Catenariaceae</taxon>
        <taxon>Catenaria</taxon>
    </lineage>
</organism>
<keyword evidence="1" id="KW-1133">Transmembrane helix</keyword>
<evidence type="ECO:0000313" key="2">
    <source>
        <dbReference type="EMBL" id="ORZ32096.1"/>
    </source>
</evidence>
<keyword evidence="1" id="KW-0812">Transmembrane</keyword>
<name>A0A1Y2HBZ5_9FUNG</name>
<dbReference type="OrthoDB" id="5576967at2759"/>
<keyword evidence="3" id="KW-1185">Reference proteome</keyword>
<dbReference type="EMBL" id="MCFL01000051">
    <property type="protein sequence ID" value="ORZ32096.1"/>
    <property type="molecule type" value="Genomic_DNA"/>
</dbReference>
<evidence type="ECO:0000313" key="3">
    <source>
        <dbReference type="Proteomes" id="UP000193411"/>
    </source>
</evidence>
<feature type="transmembrane region" description="Helical" evidence="1">
    <location>
        <begin position="29"/>
        <end position="48"/>
    </location>
</feature>
<protein>
    <submittedName>
        <fullName evidence="2">Uncharacterized protein</fullName>
    </submittedName>
</protein>
<reference evidence="2 3" key="1">
    <citation type="submission" date="2016-07" db="EMBL/GenBank/DDBJ databases">
        <title>Pervasive Adenine N6-methylation of Active Genes in Fungi.</title>
        <authorList>
            <consortium name="DOE Joint Genome Institute"/>
            <person name="Mondo S.J."/>
            <person name="Dannebaum R.O."/>
            <person name="Kuo R.C."/>
            <person name="Labutti K."/>
            <person name="Haridas S."/>
            <person name="Kuo A."/>
            <person name="Salamov A."/>
            <person name="Ahrendt S.R."/>
            <person name="Lipzen A."/>
            <person name="Sullivan W."/>
            <person name="Andreopoulos W.B."/>
            <person name="Clum A."/>
            <person name="Lindquist E."/>
            <person name="Daum C."/>
            <person name="Ramamoorthy G.K."/>
            <person name="Gryganskyi A."/>
            <person name="Culley D."/>
            <person name="Magnuson J.K."/>
            <person name="James T.Y."/>
            <person name="O'Malley M.A."/>
            <person name="Stajich J.E."/>
            <person name="Spatafora J.W."/>
            <person name="Visel A."/>
            <person name="Grigoriev I.V."/>
        </authorList>
    </citation>
    <scope>NUCLEOTIDE SEQUENCE [LARGE SCALE GENOMIC DNA]</scope>
    <source>
        <strain evidence="2 3">PL171</strain>
    </source>
</reference>